<gene>
    <name evidence="1" type="ORF">EV653_4617</name>
</gene>
<comment type="caution">
    <text evidence="1">The sequence shown here is derived from an EMBL/GenBank/DDBJ whole genome shotgun (WGS) entry which is preliminary data.</text>
</comment>
<dbReference type="EMBL" id="SODP01000002">
    <property type="protein sequence ID" value="TDW70569.1"/>
    <property type="molecule type" value="Genomic_DNA"/>
</dbReference>
<dbReference type="Pfam" id="PF19939">
    <property type="entry name" value="DUF6401"/>
    <property type="match status" value="1"/>
</dbReference>
<protein>
    <submittedName>
        <fullName evidence="1">Uncharacterized protein</fullName>
    </submittedName>
</protein>
<accession>A0A4R8C416</accession>
<evidence type="ECO:0000313" key="1">
    <source>
        <dbReference type="EMBL" id="TDW70569.1"/>
    </source>
</evidence>
<keyword evidence="2" id="KW-1185">Reference proteome</keyword>
<dbReference type="Proteomes" id="UP000295146">
    <property type="component" value="Unassembled WGS sequence"/>
</dbReference>
<evidence type="ECO:0000313" key="2">
    <source>
        <dbReference type="Proteomes" id="UP000295146"/>
    </source>
</evidence>
<reference evidence="1 2" key="1">
    <citation type="submission" date="2019-03" db="EMBL/GenBank/DDBJ databases">
        <title>Genomic Encyclopedia of Type Strains, Phase III (KMG-III): the genomes of soil and plant-associated and newly described type strains.</title>
        <authorList>
            <person name="Whitman W."/>
        </authorList>
    </citation>
    <scope>NUCLEOTIDE SEQUENCE [LARGE SCALE GENOMIC DNA]</scope>
    <source>
        <strain evidence="1 2">VKM Ac-2573</strain>
    </source>
</reference>
<name>A0A4R8C416_9ACTN</name>
<dbReference type="AlphaFoldDB" id="A0A4R8C416"/>
<organism evidence="1 2">
    <name type="scientific">Kribbella pratensis</name>
    <dbReference type="NCBI Taxonomy" id="2512112"/>
    <lineage>
        <taxon>Bacteria</taxon>
        <taxon>Bacillati</taxon>
        <taxon>Actinomycetota</taxon>
        <taxon>Actinomycetes</taxon>
        <taxon>Propionibacteriales</taxon>
        <taxon>Kribbellaceae</taxon>
        <taxon>Kribbella</taxon>
    </lineage>
</organism>
<dbReference type="InterPro" id="IPR045647">
    <property type="entry name" value="DUF6401"/>
</dbReference>
<sequence length="84" mass="8530">MVVTPAVQAAIDQHAAAVRDILTLSPGRVGPVELAGYAQGVEDGAFRRGWRPGADLSTDWVGLRLAAACGLATASAGDVTATIQ</sequence>
<proteinExistence type="predicted"/>